<name>A0A6J5M637_9CAUD</name>
<feature type="region of interest" description="Disordered" evidence="1">
    <location>
        <begin position="1"/>
        <end position="73"/>
    </location>
</feature>
<dbReference type="Pfam" id="PF13392">
    <property type="entry name" value="HNH_3"/>
    <property type="match status" value="1"/>
</dbReference>
<reference evidence="3" key="1">
    <citation type="submission" date="2020-04" db="EMBL/GenBank/DDBJ databases">
        <authorList>
            <person name="Chiriac C."/>
            <person name="Salcher M."/>
            <person name="Ghai R."/>
            <person name="Kavagutti S V."/>
        </authorList>
    </citation>
    <scope>NUCLEOTIDE SEQUENCE</scope>
</reference>
<dbReference type="EMBL" id="LR796384">
    <property type="protein sequence ID" value="CAB4140957.1"/>
    <property type="molecule type" value="Genomic_DNA"/>
</dbReference>
<dbReference type="InterPro" id="IPR044925">
    <property type="entry name" value="His-Me_finger_sf"/>
</dbReference>
<feature type="compositionally biased region" description="Basic and acidic residues" evidence="1">
    <location>
        <begin position="39"/>
        <end position="52"/>
    </location>
</feature>
<evidence type="ECO:0000259" key="2">
    <source>
        <dbReference type="Pfam" id="PF13392"/>
    </source>
</evidence>
<sequence length="73" mass="8848">MARDYKEEYRKYHGTPEYRKDRASRNKIRRKLEKHGRVRKGDGKDIDHKDGNPRNNRMSNLRIVPKSVNRAKR</sequence>
<feature type="compositionally biased region" description="Basic and acidic residues" evidence="1">
    <location>
        <begin position="1"/>
        <end position="24"/>
    </location>
</feature>
<evidence type="ECO:0000313" key="3">
    <source>
        <dbReference type="EMBL" id="CAB4140957.1"/>
    </source>
</evidence>
<dbReference type="Gene3D" id="3.90.75.20">
    <property type="match status" value="1"/>
</dbReference>
<feature type="compositionally biased region" description="Basic residues" evidence="1">
    <location>
        <begin position="25"/>
        <end position="38"/>
    </location>
</feature>
<accession>A0A6J5M637</accession>
<dbReference type="SUPFAM" id="SSF54060">
    <property type="entry name" value="His-Me finger endonucleases"/>
    <property type="match status" value="1"/>
</dbReference>
<dbReference type="InterPro" id="IPR003615">
    <property type="entry name" value="HNH_nuc"/>
</dbReference>
<organism evidence="3">
    <name type="scientific">uncultured Caudovirales phage</name>
    <dbReference type="NCBI Taxonomy" id="2100421"/>
    <lineage>
        <taxon>Viruses</taxon>
        <taxon>Duplodnaviria</taxon>
        <taxon>Heunggongvirae</taxon>
        <taxon>Uroviricota</taxon>
        <taxon>Caudoviricetes</taxon>
        <taxon>Peduoviridae</taxon>
        <taxon>Maltschvirus</taxon>
        <taxon>Maltschvirus maltsch</taxon>
    </lineage>
</organism>
<gene>
    <name evidence="3" type="ORF">UFOVP401_39</name>
</gene>
<proteinExistence type="predicted"/>
<evidence type="ECO:0000256" key="1">
    <source>
        <dbReference type="SAM" id="MobiDB-lite"/>
    </source>
</evidence>
<feature type="domain" description="HNH nuclease" evidence="2">
    <location>
        <begin position="34"/>
        <end position="70"/>
    </location>
</feature>
<protein>
    <submittedName>
        <fullName evidence="3">HNH nuclease</fullName>
    </submittedName>
</protein>